<feature type="domain" description="Glycoside hydrolase family 65 C-terminal" evidence="2">
    <location>
        <begin position="699"/>
        <end position="759"/>
    </location>
</feature>
<dbReference type="CDD" id="cd07505">
    <property type="entry name" value="HAD_BPGM-like"/>
    <property type="match status" value="1"/>
</dbReference>
<feature type="domain" description="Glycoside hydrolase family 65 N-terminal" evidence="3">
    <location>
        <begin position="17"/>
        <end position="274"/>
    </location>
</feature>
<name>A0A1E3L5A4_9BACL</name>
<organism evidence="4 5">
    <name type="scientific">Paenibacillus nuruki</name>
    <dbReference type="NCBI Taxonomy" id="1886670"/>
    <lineage>
        <taxon>Bacteria</taxon>
        <taxon>Bacillati</taxon>
        <taxon>Bacillota</taxon>
        <taxon>Bacilli</taxon>
        <taxon>Bacillales</taxon>
        <taxon>Paenibacillaceae</taxon>
        <taxon>Paenibacillus</taxon>
    </lineage>
</organism>
<proteinExistence type="predicted"/>
<dbReference type="GO" id="GO:0004553">
    <property type="term" value="F:hydrolase activity, hydrolyzing O-glycosyl compounds"/>
    <property type="evidence" value="ECO:0007669"/>
    <property type="project" value="TreeGrafter"/>
</dbReference>
<dbReference type="GO" id="GO:0030246">
    <property type="term" value="F:carbohydrate binding"/>
    <property type="evidence" value="ECO:0007669"/>
    <property type="project" value="InterPro"/>
</dbReference>
<evidence type="ECO:0000259" key="3">
    <source>
        <dbReference type="Pfam" id="PF03636"/>
    </source>
</evidence>
<dbReference type="AlphaFoldDB" id="A0A1E3L5A4"/>
<dbReference type="SUPFAM" id="SSF74650">
    <property type="entry name" value="Galactose mutarotase-like"/>
    <property type="match status" value="1"/>
</dbReference>
<dbReference type="PANTHER" id="PTHR11051:SF13">
    <property type="entry name" value="GLYCOSYL TRANSFERASE"/>
    <property type="match status" value="1"/>
</dbReference>
<keyword evidence="4" id="KW-0328">Glycosyltransferase</keyword>
<dbReference type="Gene3D" id="3.40.50.1000">
    <property type="entry name" value="HAD superfamily/HAD-like"/>
    <property type="match status" value="1"/>
</dbReference>
<protein>
    <submittedName>
        <fullName evidence="4">Maltose phosphorylase</fullName>
        <ecNumber evidence="4">2.4.1.8</ecNumber>
    </submittedName>
</protein>
<evidence type="ECO:0000259" key="2">
    <source>
        <dbReference type="Pfam" id="PF03633"/>
    </source>
</evidence>
<dbReference type="InterPro" id="IPR006439">
    <property type="entry name" value="HAD-SF_hydro_IA"/>
</dbReference>
<evidence type="ECO:0000259" key="1">
    <source>
        <dbReference type="Pfam" id="PF03632"/>
    </source>
</evidence>
<dbReference type="NCBIfam" id="TIGR01549">
    <property type="entry name" value="HAD-SF-IA-v1"/>
    <property type="match status" value="1"/>
</dbReference>
<dbReference type="InterPro" id="IPR005196">
    <property type="entry name" value="Glyco_hydro_65_N"/>
</dbReference>
<keyword evidence="4" id="KW-0808">Transferase</keyword>
<dbReference type="InterPro" id="IPR023214">
    <property type="entry name" value="HAD_sf"/>
</dbReference>
<dbReference type="SUPFAM" id="SSF56784">
    <property type="entry name" value="HAD-like"/>
    <property type="match status" value="1"/>
</dbReference>
<sequence length="927" mass="104861">MREGNSIYEVEPWSIRESSFDPAHNRRGETIFTVANGYLGMRGHFEEGLEGAGINALNGTYLNGFYDSADITYGEEAFGYARKRQTMLNVTDSKIIELFIDGEQFNLLSGRVIEYERILDMQKGILSRHVVWESGTGKQVEVNTQRLISFDNKHVAMVRYTVKPVNFTGEIKLVSALNGKVTNEISADDPRAGSAFGGQVLHTVQSYEENTFMALEQRTTETEFHLLCGAEHTLDYEYTLSTIQEDERIAKAFTMQVDEGQSVTLDKSIVYYSSKDYEVDHLLILAQSTLKEVKAKGWDALTIKQKEYLDEFWEIADVNVEGDELLQQGLRYNAYQLFQSVGRDGKTNISAKGITGEGYEGHYFWDTETYMLPFFLYTKPELALRLLEYRYYTLPKARERAVEMAAEGALFPWRTINGEEASAYYPGGTAQFHINADVAHAIIQYVEATGDQDFLQTKGLEMLIEISRFFLSVGNWITGKGFCINGVTGPDEYTAIVNNNTYTNIMVKDALEFTVHELKQWEELTPDSYLAMHSLMGLTEEELADWSRAADEIYIHRQNGLIGQDDSFLDKGVWDFDNTPAENYPLLLHYHPLVIYRQQVIKQADLILAFYLLGEKFTKLEKVKNYAYYEPLTTHDSSLSAAIHAIIAAELGNMDHAYNFFIESARMDLDDIHGNVKDGIHAASMAGSWLTIIGGFAGMRQYDGRLHFEPKLPPSWTEYSFRVQFQDRLVNVNVEGNKTTYSIVRGEPLTIEHYGQEYIIAMTQPLEANNRDLCAIVFGLEGVVTSVIDEEADAEQKAELLPGVEDLLQHFADHNIAVVLASDRHDAEEVVEQLGIRQHFNRIITANDVAYGKPDPEIFIKAANAVNIHPYHTMVIEDSTESIQSARQIGMKTIAVSSQSRIDSAHFTVPGLDGLNLETMIRWMQLP</sequence>
<dbReference type="Gene3D" id="1.50.10.10">
    <property type="match status" value="1"/>
</dbReference>
<dbReference type="Gene3D" id="2.60.420.10">
    <property type="entry name" value="Maltose phosphorylase, domain 3"/>
    <property type="match status" value="1"/>
</dbReference>
<dbReference type="EMBL" id="MDER01000032">
    <property type="protein sequence ID" value="ODP28936.1"/>
    <property type="molecule type" value="Genomic_DNA"/>
</dbReference>
<feature type="domain" description="Glycoside hydrolase family 65 central catalytic" evidence="1">
    <location>
        <begin position="331"/>
        <end position="689"/>
    </location>
</feature>
<evidence type="ECO:0000313" key="5">
    <source>
        <dbReference type="Proteomes" id="UP000094578"/>
    </source>
</evidence>
<dbReference type="RefSeq" id="WP_069326890.1">
    <property type="nucleotide sequence ID" value="NZ_MDER01000032.1"/>
</dbReference>
<dbReference type="EC" id="2.4.1.8" evidence="4"/>
<comment type="caution">
    <text evidence="4">The sequence shown here is derived from an EMBL/GenBank/DDBJ whole genome shotgun (WGS) entry which is preliminary data.</text>
</comment>
<dbReference type="SUPFAM" id="SSF48208">
    <property type="entry name" value="Six-hairpin glycosidases"/>
    <property type="match status" value="1"/>
</dbReference>
<dbReference type="GO" id="GO:0050082">
    <property type="term" value="F:maltose phosphorylase activity"/>
    <property type="evidence" value="ECO:0007669"/>
    <property type="project" value="UniProtKB-EC"/>
</dbReference>
<reference evidence="4 5" key="1">
    <citation type="submission" date="2016-08" db="EMBL/GenBank/DDBJ databases">
        <title>Genome sequencing of Paenibacillus sp. TI45-13ar, isolated from Korean traditional nuruk.</title>
        <authorList>
            <person name="Kim S.-J."/>
        </authorList>
    </citation>
    <scope>NUCLEOTIDE SEQUENCE [LARGE SCALE GENOMIC DNA]</scope>
    <source>
        <strain evidence="4 5">TI45-13ar</strain>
    </source>
</reference>
<dbReference type="NCBIfam" id="TIGR01509">
    <property type="entry name" value="HAD-SF-IA-v3"/>
    <property type="match status" value="1"/>
</dbReference>
<dbReference type="Pfam" id="PF03633">
    <property type="entry name" value="Glyco_hydro_65C"/>
    <property type="match status" value="1"/>
</dbReference>
<dbReference type="STRING" id="1886670.PTI45_01445"/>
<dbReference type="Gene3D" id="2.70.98.40">
    <property type="entry name" value="Glycoside hydrolase, family 65, N-terminal domain"/>
    <property type="match status" value="1"/>
</dbReference>
<dbReference type="InterPro" id="IPR036412">
    <property type="entry name" value="HAD-like_sf"/>
</dbReference>
<dbReference type="GO" id="GO:0005975">
    <property type="term" value="P:carbohydrate metabolic process"/>
    <property type="evidence" value="ECO:0007669"/>
    <property type="project" value="InterPro"/>
</dbReference>
<keyword evidence="5" id="KW-1185">Reference proteome</keyword>
<dbReference type="Pfam" id="PF03636">
    <property type="entry name" value="Glyco_hydro_65N"/>
    <property type="match status" value="1"/>
</dbReference>
<dbReference type="InterPro" id="IPR037018">
    <property type="entry name" value="GH65_N"/>
</dbReference>
<dbReference type="InterPro" id="IPR012341">
    <property type="entry name" value="6hp_glycosidase-like_sf"/>
</dbReference>
<evidence type="ECO:0000313" key="4">
    <source>
        <dbReference type="EMBL" id="ODP28936.1"/>
    </source>
</evidence>
<dbReference type="InterPro" id="IPR011013">
    <property type="entry name" value="Gal_mutarotase_sf_dom"/>
</dbReference>
<dbReference type="PATRIC" id="fig|1886670.3.peg.1472"/>
<gene>
    <name evidence="4" type="primary">mapA</name>
    <name evidence="4" type="ORF">PTI45_01445</name>
</gene>
<accession>A0A1E3L5A4</accession>
<dbReference type="PANTHER" id="PTHR11051">
    <property type="entry name" value="GLYCOSYL HYDROLASE-RELATED"/>
    <property type="match status" value="1"/>
</dbReference>
<dbReference type="InterPro" id="IPR008928">
    <property type="entry name" value="6-hairpin_glycosidase_sf"/>
</dbReference>
<dbReference type="Proteomes" id="UP000094578">
    <property type="component" value="Unassembled WGS sequence"/>
</dbReference>
<dbReference type="Pfam" id="PF13419">
    <property type="entry name" value="HAD_2"/>
    <property type="match status" value="1"/>
</dbReference>
<dbReference type="InterPro" id="IPR041492">
    <property type="entry name" value="HAD_2"/>
</dbReference>
<dbReference type="InterPro" id="IPR005195">
    <property type="entry name" value="Glyco_hydro_65_M"/>
</dbReference>
<dbReference type="Pfam" id="PF03632">
    <property type="entry name" value="Glyco_hydro_65m"/>
    <property type="match status" value="1"/>
</dbReference>
<dbReference type="InterPro" id="IPR005194">
    <property type="entry name" value="Glyco_hydro_65_C"/>
</dbReference>